<keyword evidence="9" id="KW-1185">Reference proteome</keyword>
<evidence type="ECO:0000256" key="2">
    <source>
        <dbReference type="ARBA" id="ARBA00022448"/>
    </source>
</evidence>
<protein>
    <recommendedName>
        <fullName evidence="7">Major facilitator superfamily (MFS) profile domain-containing protein</fullName>
    </recommendedName>
</protein>
<keyword evidence="5 6" id="KW-0472">Membrane</keyword>
<dbReference type="InterPro" id="IPR020846">
    <property type="entry name" value="MFS_dom"/>
</dbReference>
<evidence type="ECO:0000256" key="5">
    <source>
        <dbReference type="ARBA" id="ARBA00023136"/>
    </source>
</evidence>
<dbReference type="InterPro" id="IPR036259">
    <property type="entry name" value="MFS_trans_sf"/>
</dbReference>
<comment type="subcellular location">
    <subcellularLocation>
        <location evidence="1">Membrane</location>
        <topology evidence="1">Multi-pass membrane protein</topology>
    </subcellularLocation>
</comment>
<dbReference type="Proteomes" id="UP000521872">
    <property type="component" value="Unassembled WGS sequence"/>
</dbReference>
<proteinExistence type="predicted"/>
<organism evidence="8 9">
    <name type="scientific">Agrocybe pediades</name>
    <dbReference type="NCBI Taxonomy" id="84607"/>
    <lineage>
        <taxon>Eukaryota</taxon>
        <taxon>Fungi</taxon>
        <taxon>Dikarya</taxon>
        <taxon>Basidiomycota</taxon>
        <taxon>Agaricomycotina</taxon>
        <taxon>Agaricomycetes</taxon>
        <taxon>Agaricomycetidae</taxon>
        <taxon>Agaricales</taxon>
        <taxon>Agaricineae</taxon>
        <taxon>Strophariaceae</taxon>
        <taxon>Agrocybe</taxon>
    </lineage>
</organism>
<dbReference type="GO" id="GO:0016020">
    <property type="term" value="C:membrane"/>
    <property type="evidence" value="ECO:0007669"/>
    <property type="project" value="UniProtKB-SubCell"/>
</dbReference>
<comment type="caution">
    <text evidence="8">The sequence shown here is derived from an EMBL/GenBank/DDBJ whole genome shotgun (WGS) entry which is preliminary data.</text>
</comment>
<keyword evidence="4 6" id="KW-1133">Transmembrane helix</keyword>
<keyword evidence="3 6" id="KW-0812">Transmembrane</keyword>
<feature type="transmembrane region" description="Helical" evidence="6">
    <location>
        <begin position="72"/>
        <end position="89"/>
    </location>
</feature>
<accession>A0A8H4QM86</accession>
<evidence type="ECO:0000256" key="3">
    <source>
        <dbReference type="ARBA" id="ARBA00022692"/>
    </source>
</evidence>
<dbReference type="InterPro" id="IPR011701">
    <property type="entry name" value="MFS"/>
</dbReference>
<evidence type="ECO:0000313" key="9">
    <source>
        <dbReference type="Proteomes" id="UP000521872"/>
    </source>
</evidence>
<feature type="transmembrane region" description="Helical" evidence="6">
    <location>
        <begin position="176"/>
        <end position="195"/>
    </location>
</feature>
<dbReference type="AlphaFoldDB" id="A0A8H4QM86"/>
<feature type="transmembrane region" description="Helical" evidence="6">
    <location>
        <begin position="101"/>
        <end position="127"/>
    </location>
</feature>
<feature type="transmembrane region" description="Helical" evidence="6">
    <location>
        <begin position="40"/>
        <end position="60"/>
    </location>
</feature>
<evidence type="ECO:0000256" key="1">
    <source>
        <dbReference type="ARBA" id="ARBA00004141"/>
    </source>
</evidence>
<name>A0A8H4QM86_9AGAR</name>
<dbReference type="PANTHER" id="PTHR23504">
    <property type="entry name" value="MAJOR FACILITATOR SUPERFAMILY DOMAIN-CONTAINING PROTEIN 10"/>
    <property type="match status" value="1"/>
</dbReference>
<evidence type="ECO:0000256" key="6">
    <source>
        <dbReference type="SAM" id="Phobius"/>
    </source>
</evidence>
<evidence type="ECO:0000256" key="4">
    <source>
        <dbReference type="ARBA" id="ARBA00022989"/>
    </source>
</evidence>
<dbReference type="EMBL" id="JAACJL010000045">
    <property type="protein sequence ID" value="KAF4613471.1"/>
    <property type="molecule type" value="Genomic_DNA"/>
</dbReference>
<evidence type="ECO:0000259" key="7">
    <source>
        <dbReference type="PROSITE" id="PS50850"/>
    </source>
</evidence>
<dbReference type="GO" id="GO:0022857">
    <property type="term" value="F:transmembrane transporter activity"/>
    <property type="evidence" value="ECO:0007669"/>
    <property type="project" value="InterPro"/>
</dbReference>
<gene>
    <name evidence="8" type="ORF">D9613_008004</name>
</gene>
<dbReference type="Gene3D" id="1.20.1250.20">
    <property type="entry name" value="MFS general substrate transporter like domains"/>
    <property type="match status" value="1"/>
</dbReference>
<dbReference type="PROSITE" id="PS50850">
    <property type="entry name" value="MFS"/>
    <property type="match status" value="1"/>
</dbReference>
<dbReference type="PANTHER" id="PTHR23504:SF15">
    <property type="entry name" value="MAJOR FACILITATOR SUPERFAMILY (MFS) PROFILE DOMAIN-CONTAINING PROTEIN"/>
    <property type="match status" value="1"/>
</dbReference>
<feature type="domain" description="Major facilitator superfamily (MFS) profile" evidence="7">
    <location>
        <begin position="1"/>
        <end position="200"/>
    </location>
</feature>
<sequence>MASGNYASLAAVEITFRSIQPLFYSTPIRLGGLGLSTAKIGNVLAVSSVLNGLFQAIVFARMNERFGSKKTFMFGVASTIPCIVMFPLLNFIAQHKGHGNFLWAGLGLQILFSLGIGLGYGAIFIFIAKASPNRECIGATNGISQTSVSIMRAIGPAVASSLFSLSIEKGILGGHLVYYVLTTFVGIALYIASFLPHRLWDDME</sequence>
<evidence type="ECO:0000313" key="8">
    <source>
        <dbReference type="EMBL" id="KAF4613471.1"/>
    </source>
</evidence>
<reference evidence="8 9" key="1">
    <citation type="submission" date="2019-12" db="EMBL/GenBank/DDBJ databases">
        <authorList>
            <person name="Floudas D."/>
            <person name="Bentzer J."/>
            <person name="Ahren D."/>
            <person name="Johansson T."/>
            <person name="Persson P."/>
            <person name="Tunlid A."/>
        </authorList>
    </citation>
    <scope>NUCLEOTIDE SEQUENCE [LARGE SCALE GENOMIC DNA]</scope>
    <source>
        <strain evidence="8 9">CBS 102.39</strain>
    </source>
</reference>
<keyword evidence="2" id="KW-0813">Transport</keyword>
<dbReference type="SUPFAM" id="SSF103473">
    <property type="entry name" value="MFS general substrate transporter"/>
    <property type="match status" value="1"/>
</dbReference>
<dbReference type="Pfam" id="PF07690">
    <property type="entry name" value="MFS_1"/>
    <property type="match status" value="1"/>
</dbReference>